<name>A0ABN7VMP3_GIGMA</name>
<proteinExistence type="predicted"/>
<sequence>MRDILAKSRQLRIQLPVPQLKALNHFHKPVFDMEKPLVKILTRDIDGNELLQVILSNTLLSINYPAPSTDLHPDQFVEMGLVRFEAEKNKAFVNDPILLNWRIDNYYEFQYFYNSEKVTLDAQLWQIF</sequence>
<accession>A0ABN7VMP3</accession>
<organism evidence="1 2">
    <name type="scientific">Gigaspora margarita</name>
    <dbReference type="NCBI Taxonomy" id="4874"/>
    <lineage>
        <taxon>Eukaryota</taxon>
        <taxon>Fungi</taxon>
        <taxon>Fungi incertae sedis</taxon>
        <taxon>Mucoromycota</taxon>
        <taxon>Glomeromycotina</taxon>
        <taxon>Glomeromycetes</taxon>
        <taxon>Diversisporales</taxon>
        <taxon>Gigasporaceae</taxon>
        <taxon>Gigaspora</taxon>
    </lineage>
</organism>
<reference evidence="1 2" key="1">
    <citation type="submission" date="2021-06" db="EMBL/GenBank/DDBJ databases">
        <authorList>
            <person name="Kallberg Y."/>
            <person name="Tangrot J."/>
            <person name="Rosling A."/>
        </authorList>
    </citation>
    <scope>NUCLEOTIDE SEQUENCE [LARGE SCALE GENOMIC DNA]</scope>
    <source>
        <strain evidence="1 2">120-4 pot B 10/14</strain>
    </source>
</reference>
<keyword evidence="2" id="KW-1185">Reference proteome</keyword>
<evidence type="ECO:0000313" key="1">
    <source>
        <dbReference type="EMBL" id="CAG8787038.1"/>
    </source>
</evidence>
<comment type="caution">
    <text evidence="1">The sequence shown here is derived from an EMBL/GenBank/DDBJ whole genome shotgun (WGS) entry which is preliminary data.</text>
</comment>
<evidence type="ECO:0000313" key="2">
    <source>
        <dbReference type="Proteomes" id="UP000789901"/>
    </source>
</evidence>
<protein>
    <submittedName>
        <fullName evidence="1">14579_t:CDS:1</fullName>
    </submittedName>
</protein>
<dbReference type="Proteomes" id="UP000789901">
    <property type="component" value="Unassembled WGS sequence"/>
</dbReference>
<gene>
    <name evidence="1" type="ORF">GMARGA_LOCUS20617</name>
</gene>
<dbReference type="EMBL" id="CAJVQB010018248">
    <property type="protein sequence ID" value="CAG8787038.1"/>
    <property type="molecule type" value="Genomic_DNA"/>
</dbReference>